<keyword evidence="1" id="KW-1133">Transmembrane helix</keyword>
<accession>A0A6G5QG29</accession>
<gene>
    <name evidence="2" type="ORF">CMUC_0762</name>
</gene>
<keyword evidence="1" id="KW-0812">Transmembrane</keyword>
<protein>
    <submittedName>
        <fullName evidence="2">Putative cytochrome c oxidase-associated protein CcoH</fullName>
    </submittedName>
</protein>
<dbReference type="Proteomes" id="UP000503264">
    <property type="component" value="Chromosome"/>
</dbReference>
<evidence type="ECO:0000313" key="2">
    <source>
        <dbReference type="EMBL" id="QCD44559.1"/>
    </source>
</evidence>
<sequence>MRDKKTFWPYGIVISILGCVALCVGTIWVSLDYPVELDGFYLQNKTIVNDNINEIIAKQKAFDEKFSVSLKTQKFKIKSDKNVKIAITPKTDEKINLNYQILLTRPDTNAYNKELNATINDNILTTSKIEPTLEGRWQIMLKLSAQDIVGFYKLEFFVVK</sequence>
<dbReference type="PROSITE" id="PS51257">
    <property type="entry name" value="PROKAR_LIPOPROTEIN"/>
    <property type="match status" value="1"/>
</dbReference>
<organism evidence="2 3">
    <name type="scientific">Campylobacter mucosalis CCUG 21559</name>
    <dbReference type="NCBI Taxonomy" id="1032067"/>
    <lineage>
        <taxon>Bacteria</taxon>
        <taxon>Pseudomonadati</taxon>
        <taxon>Campylobacterota</taxon>
        <taxon>Epsilonproteobacteria</taxon>
        <taxon>Campylobacterales</taxon>
        <taxon>Campylobacteraceae</taxon>
        <taxon>Campylobacter</taxon>
    </lineage>
</organism>
<evidence type="ECO:0000256" key="1">
    <source>
        <dbReference type="SAM" id="Phobius"/>
    </source>
</evidence>
<proteinExistence type="predicted"/>
<dbReference type="EMBL" id="CP012542">
    <property type="protein sequence ID" value="QCD44559.1"/>
    <property type="molecule type" value="Genomic_DNA"/>
</dbReference>
<evidence type="ECO:0000313" key="3">
    <source>
        <dbReference type="Proteomes" id="UP000503264"/>
    </source>
</evidence>
<keyword evidence="3" id="KW-1185">Reference proteome</keyword>
<name>A0A6G5QG29_9BACT</name>
<keyword evidence="1" id="KW-0472">Membrane</keyword>
<dbReference type="AlphaFoldDB" id="A0A6G5QG29"/>
<reference evidence="2 3" key="1">
    <citation type="submission" date="2016-07" db="EMBL/GenBank/DDBJ databases">
        <title>Comparative genomics of the Campylobacter concisus group.</title>
        <authorList>
            <person name="Miller W.G."/>
            <person name="Yee E."/>
            <person name="Chapman M.H."/>
            <person name="Huynh S."/>
            <person name="Bono J.L."/>
            <person name="On S.L.W."/>
            <person name="StLeger J."/>
            <person name="Foster G."/>
            <person name="Parker C.T."/>
        </authorList>
    </citation>
    <scope>NUCLEOTIDE SEQUENCE [LARGE SCALE GENOMIC DNA]</scope>
    <source>
        <strain evidence="2 3">CCUG 21559</strain>
    </source>
</reference>
<dbReference type="RefSeq" id="WP_169753180.1">
    <property type="nucleotide sequence ID" value="NZ_CP012542.1"/>
</dbReference>
<feature type="transmembrane region" description="Helical" evidence="1">
    <location>
        <begin position="7"/>
        <end position="31"/>
    </location>
</feature>